<sequence>MSTIIRNWVLSAAGILILIMASYAVYDRTAGNPGNGGEKPHKDMQAMNNTTEQKEHSSDHGSKPDNKQNEIQTDVEYDSGELRIKLKDKNGNPVDQLDVNHEKLMHFIVVSRDLKQYYHLHPQKAEAGLFKVRHKLEPGSYRAFVDIKPKTKAYTVTPVDVQVGNNKTKSPDLTGDSDFTKTVSGYQLSMSPSSFKAKEPVTLSFKVKNGQPEPYLGARGHVVILDHTGRKYVHVHPLTEKETAFETTFDDPGLYKMWAEFKLNGKVITYPFIVHVKK</sequence>
<name>A0ABT8HZF1_9BACL</name>
<keyword evidence="2" id="KW-1133">Transmembrane helix</keyword>
<evidence type="ECO:0000313" key="3">
    <source>
        <dbReference type="EMBL" id="MDN4525647.1"/>
    </source>
</evidence>
<keyword evidence="2" id="KW-0472">Membrane</keyword>
<protein>
    <recommendedName>
        <fullName evidence="5">Secreted protein</fullName>
    </recommendedName>
</protein>
<keyword evidence="2" id="KW-0812">Transmembrane</keyword>
<organism evidence="3 4">
    <name type="scientific">Fictibacillus fluitans</name>
    <dbReference type="NCBI Taxonomy" id="3058422"/>
    <lineage>
        <taxon>Bacteria</taxon>
        <taxon>Bacillati</taxon>
        <taxon>Bacillota</taxon>
        <taxon>Bacilli</taxon>
        <taxon>Bacillales</taxon>
        <taxon>Fictibacillaceae</taxon>
        <taxon>Fictibacillus</taxon>
    </lineage>
</organism>
<reference evidence="3" key="1">
    <citation type="submission" date="2023-07" db="EMBL/GenBank/DDBJ databases">
        <title>Fictibacillus sp. isolated from freshwater pond.</title>
        <authorList>
            <person name="Kirdat K."/>
            <person name="Bhat A."/>
            <person name="Mourya A."/>
            <person name="Yadav A."/>
        </authorList>
    </citation>
    <scope>NUCLEOTIDE SEQUENCE</scope>
    <source>
        <strain evidence="3">NE201</strain>
    </source>
</reference>
<proteinExistence type="predicted"/>
<evidence type="ECO:0000256" key="1">
    <source>
        <dbReference type="SAM" id="MobiDB-lite"/>
    </source>
</evidence>
<feature type="transmembrane region" description="Helical" evidence="2">
    <location>
        <begin position="7"/>
        <end position="26"/>
    </location>
</feature>
<evidence type="ECO:0008006" key="5">
    <source>
        <dbReference type="Google" id="ProtNLM"/>
    </source>
</evidence>
<accession>A0ABT8HZF1</accession>
<dbReference type="Proteomes" id="UP001172721">
    <property type="component" value="Unassembled WGS sequence"/>
</dbReference>
<keyword evidence="4" id="KW-1185">Reference proteome</keyword>
<comment type="caution">
    <text evidence="3">The sequence shown here is derived from an EMBL/GenBank/DDBJ whole genome shotgun (WGS) entry which is preliminary data.</text>
</comment>
<feature type="compositionally biased region" description="Basic and acidic residues" evidence="1">
    <location>
        <begin position="52"/>
        <end position="68"/>
    </location>
</feature>
<dbReference type="RefSeq" id="WP_301166677.1">
    <property type="nucleotide sequence ID" value="NZ_JAUHTR010000007.1"/>
</dbReference>
<feature type="region of interest" description="Disordered" evidence="1">
    <location>
        <begin position="49"/>
        <end position="75"/>
    </location>
</feature>
<evidence type="ECO:0000256" key="2">
    <source>
        <dbReference type="SAM" id="Phobius"/>
    </source>
</evidence>
<dbReference type="EMBL" id="JAUHTR010000007">
    <property type="protein sequence ID" value="MDN4525647.1"/>
    <property type="molecule type" value="Genomic_DNA"/>
</dbReference>
<gene>
    <name evidence="3" type="ORF">QYB97_14275</name>
</gene>
<evidence type="ECO:0000313" key="4">
    <source>
        <dbReference type="Proteomes" id="UP001172721"/>
    </source>
</evidence>